<dbReference type="EMBL" id="OU503042">
    <property type="protein sequence ID" value="CAI9764287.1"/>
    <property type="molecule type" value="Genomic_DNA"/>
</dbReference>
<evidence type="ECO:0000259" key="7">
    <source>
        <dbReference type="PROSITE" id="PS50846"/>
    </source>
</evidence>
<dbReference type="Proteomes" id="UP000834106">
    <property type="component" value="Chromosome 7"/>
</dbReference>
<keyword evidence="4" id="KW-0636">Prenylation</keyword>
<dbReference type="InterPro" id="IPR006121">
    <property type="entry name" value="HMA_dom"/>
</dbReference>
<evidence type="ECO:0000313" key="9">
    <source>
        <dbReference type="Proteomes" id="UP000834106"/>
    </source>
</evidence>
<feature type="compositionally biased region" description="Basic and acidic residues" evidence="6">
    <location>
        <begin position="96"/>
        <end position="111"/>
    </location>
</feature>
<name>A0AAD1ZBZ8_9LAMI</name>
<protein>
    <recommendedName>
        <fullName evidence="7">HMA domain-containing protein</fullName>
    </recommendedName>
</protein>
<dbReference type="FunFam" id="3.30.70.100:FF:000008">
    <property type="entry name" value="Copper transport protein ATOX1"/>
    <property type="match status" value="1"/>
</dbReference>
<evidence type="ECO:0000256" key="4">
    <source>
        <dbReference type="ARBA" id="ARBA00023289"/>
    </source>
</evidence>
<sequence>MNKQDMLKVQTCVLRVNIHCEGCKQKVKKILQKIEGVYSVNIDAEQGKATVSGNVDPATLIKKLDKAGKHAELWGAQKGHNQWNNQFKDIQFDNFKGGKDNKSQKGGKDQQKGGNQALQQMQQNKGLKDVKFVGKDQKSVRFKLPEDEEDDEFDDEFDEDDDEFDDEFDDDFGGHDHQVPNKMMNTKGSGGGGGGGQGLHGHNAMKNGPAKGSGGNKGGDGKKSSGINMFIKGLTGKGKNKNGNEGKNGKGGNQNHGGDKNGGKKCGSAKGEGKNGAASGKGTKDSGFGGKNNDNLGGKENFKGGLKMSGKQEQGFDEIDLVQKGGGGGKNMGPMGHMGNYPMGQMGNIPAAQGLPPMAGMNSGHYQGMGPGNPYAMQQNMAQMMMNQQRANGQDMYHPMMYARQQPPLSYGPPMSYGPPPGDQYTHIFSDENATGCSIM</sequence>
<dbReference type="GO" id="GO:0046872">
    <property type="term" value="F:metal ion binding"/>
    <property type="evidence" value="ECO:0007669"/>
    <property type="project" value="UniProtKB-KW"/>
</dbReference>
<keyword evidence="2" id="KW-0488">Methylation</keyword>
<dbReference type="Pfam" id="PF00403">
    <property type="entry name" value="HMA"/>
    <property type="match status" value="1"/>
</dbReference>
<dbReference type="AlphaFoldDB" id="A0AAD1ZBZ8"/>
<dbReference type="PANTHER" id="PTHR45868">
    <property type="entry name" value="HEAVY METAL-ASSOCIATED ISOPRENYLATED PLANT PROTEIN 33-RELATED"/>
    <property type="match status" value="1"/>
</dbReference>
<keyword evidence="9" id="KW-1185">Reference proteome</keyword>
<feature type="region of interest" description="Disordered" evidence="6">
    <location>
        <begin position="95"/>
        <end position="116"/>
    </location>
</feature>
<dbReference type="CDD" id="cd00371">
    <property type="entry name" value="HMA"/>
    <property type="match status" value="1"/>
</dbReference>
<keyword evidence="4" id="KW-0449">Lipoprotein</keyword>
<dbReference type="PROSITE" id="PS50846">
    <property type="entry name" value="HMA_2"/>
    <property type="match status" value="1"/>
</dbReference>
<keyword evidence="3" id="KW-0479">Metal-binding</keyword>
<dbReference type="InterPro" id="IPR036163">
    <property type="entry name" value="HMA_dom_sf"/>
</dbReference>
<reference evidence="8" key="1">
    <citation type="submission" date="2023-05" db="EMBL/GenBank/DDBJ databases">
        <authorList>
            <person name="Huff M."/>
        </authorList>
    </citation>
    <scope>NUCLEOTIDE SEQUENCE</scope>
</reference>
<dbReference type="Gene3D" id="3.30.70.100">
    <property type="match status" value="1"/>
</dbReference>
<evidence type="ECO:0000256" key="3">
    <source>
        <dbReference type="ARBA" id="ARBA00022723"/>
    </source>
</evidence>
<dbReference type="SUPFAM" id="SSF55008">
    <property type="entry name" value="HMA, heavy metal-associated domain"/>
    <property type="match status" value="1"/>
</dbReference>
<dbReference type="GO" id="GO:0016020">
    <property type="term" value="C:membrane"/>
    <property type="evidence" value="ECO:0007669"/>
    <property type="project" value="UniProtKB-SubCell"/>
</dbReference>
<comment type="similarity">
    <text evidence="5">Belongs to the HIPP family.</text>
</comment>
<evidence type="ECO:0000256" key="1">
    <source>
        <dbReference type="ARBA" id="ARBA00004170"/>
    </source>
</evidence>
<organism evidence="8 9">
    <name type="scientific">Fraxinus pennsylvanica</name>
    <dbReference type="NCBI Taxonomy" id="56036"/>
    <lineage>
        <taxon>Eukaryota</taxon>
        <taxon>Viridiplantae</taxon>
        <taxon>Streptophyta</taxon>
        <taxon>Embryophyta</taxon>
        <taxon>Tracheophyta</taxon>
        <taxon>Spermatophyta</taxon>
        <taxon>Magnoliopsida</taxon>
        <taxon>eudicotyledons</taxon>
        <taxon>Gunneridae</taxon>
        <taxon>Pentapetalae</taxon>
        <taxon>asterids</taxon>
        <taxon>lamiids</taxon>
        <taxon>Lamiales</taxon>
        <taxon>Oleaceae</taxon>
        <taxon>Oleeae</taxon>
        <taxon>Fraxinus</taxon>
    </lineage>
</organism>
<evidence type="ECO:0000256" key="6">
    <source>
        <dbReference type="SAM" id="MobiDB-lite"/>
    </source>
</evidence>
<evidence type="ECO:0000256" key="5">
    <source>
        <dbReference type="ARBA" id="ARBA00024045"/>
    </source>
</evidence>
<evidence type="ECO:0000256" key="2">
    <source>
        <dbReference type="ARBA" id="ARBA00022481"/>
    </source>
</evidence>
<feature type="region of interest" description="Disordered" evidence="6">
    <location>
        <begin position="140"/>
        <end position="314"/>
    </location>
</feature>
<feature type="compositionally biased region" description="Low complexity" evidence="6">
    <location>
        <begin position="224"/>
        <end position="234"/>
    </location>
</feature>
<proteinExistence type="inferred from homology"/>
<accession>A0AAD1ZBZ8</accession>
<gene>
    <name evidence="8" type="ORF">FPE_LOCUS11717</name>
</gene>
<dbReference type="PANTHER" id="PTHR45868:SF93">
    <property type="entry name" value="OS12G0144600 PROTEIN"/>
    <property type="match status" value="1"/>
</dbReference>
<feature type="compositionally biased region" description="Acidic residues" evidence="6">
    <location>
        <begin position="146"/>
        <end position="171"/>
    </location>
</feature>
<feature type="compositionally biased region" description="Gly residues" evidence="6">
    <location>
        <begin position="188"/>
        <end position="199"/>
    </location>
</feature>
<evidence type="ECO:0000313" key="8">
    <source>
        <dbReference type="EMBL" id="CAI9764287.1"/>
    </source>
</evidence>
<comment type="subcellular location">
    <subcellularLocation>
        <location evidence="1">Membrane</location>
        <topology evidence="1">Peripheral membrane protein</topology>
    </subcellularLocation>
</comment>
<feature type="domain" description="HMA" evidence="7">
    <location>
        <begin position="9"/>
        <end position="72"/>
    </location>
</feature>
<dbReference type="GO" id="GO:0009626">
    <property type="term" value="P:plant-type hypersensitive response"/>
    <property type="evidence" value="ECO:0007669"/>
    <property type="project" value="UniProtKB-KW"/>
</dbReference>